<keyword evidence="9 10" id="KW-0739">Sodium transport</keyword>
<feature type="transmembrane region" description="Helical" evidence="10">
    <location>
        <begin position="57"/>
        <end position="79"/>
    </location>
</feature>
<evidence type="ECO:0000259" key="11">
    <source>
        <dbReference type="Pfam" id="PF00999"/>
    </source>
</evidence>
<keyword evidence="2 10" id="KW-0813">Transport</keyword>
<dbReference type="AlphaFoldDB" id="A0A7W4K766"/>
<comment type="subcellular location">
    <subcellularLocation>
        <location evidence="10">Cell inner membrane</location>
        <topology evidence="10">Multi-pass membrane protein</topology>
    </subcellularLocation>
    <subcellularLocation>
        <location evidence="1">Cell membrane</location>
        <topology evidence="1">Multi-pass membrane protein</topology>
    </subcellularLocation>
</comment>
<comment type="similarity">
    <text evidence="10">Belongs to the monovalent cation:proton antiporter 1 (CPA1) transporter (TC 2.A.36) family.</text>
</comment>
<evidence type="ECO:0000256" key="6">
    <source>
        <dbReference type="ARBA" id="ARBA00023053"/>
    </source>
</evidence>
<dbReference type="InterPro" id="IPR006153">
    <property type="entry name" value="Cation/H_exchanger_TM"/>
</dbReference>
<dbReference type="Proteomes" id="UP000578030">
    <property type="component" value="Unassembled WGS sequence"/>
</dbReference>
<dbReference type="NCBIfam" id="TIGR00831">
    <property type="entry name" value="a_cpa1"/>
    <property type="match status" value="1"/>
</dbReference>
<gene>
    <name evidence="12" type="ORF">HLH28_08025</name>
</gene>
<keyword evidence="10" id="KW-0050">Antiport</keyword>
<comment type="caution">
    <text evidence="12">The sequence shown here is derived from an EMBL/GenBank/DDBJ whole genome shotgun (WGS) entry which is preliminary data.</text>
</comment>
<evidence type="ECO:0000313" key="13">
    <source>
        <dbReference type="Proteomes" id="UP000578030"/>
    </source>
</evidence>
<accession>A0A7W4K766</accession>
<reference evidence="12 13" key="1">
    <citation type="submission" date="2020-04" db="EMBL/GenBank/DDBJ databases">
        <title>Description of novel Gluconacetobacter.</title>
        <authorList>
            <person name="Sombolestani A."/>
        </authorList>
    </citation>
    <scope>NUCLEOTIDE SEQUENCE [LARGE SCALE GENOMIC DNA]</scope>
    <source>
        <strain evidence="12 13">LMG 27802</strain>
    </source>
</reference>
<dbReference type="PANTHER" id="PTHR10110">
    <property type="entry name" value="SODIUM/HYDROGEN EXCHANGER"/>
    <property type="match status" value="1"/>
</dbReference>
<dbReference type="GO" id="GO:0051453">
    <property type="term" value="P:regulation of intracellular pH"/>
    <property type="evidence" value="ECO:0007669"/>
    <property type="project" value="TreeGrafter"/>
</dbReference>
<dbReference type="GO" id="GO:0015385">
    <property type="term" value="F:sodium:proton antiporter activity"/>
    <property type="evidence" value="ECO:0007669"/>
    <property type="project" value="InterPro"/>
</dbReference>
<evidence type="ECO:0000256" key="7">
    <source>
        <dbReference type="ARBA" id="ARBA00023065"/>
    </source>
</evidence>
<evidence type="ECO:0000256" key="9">
    <source>
        <dbReference type="ARBA" id="ARBA00023201"/>
    </source>
</evidence>
<keyword evidence="10" id="KW-0997">Cell inner membrane</keyword>
<evidence type="ECO:0000256" key="2">
    <source>
        <dbReference type="ARBA" id="ARBA00022448"/>
    </source>
</evidence>
<feature type="transmembrane region" description="Helical" evidence="10">
    <location>
        <begin position="178"/>
        <end position="203"/>
    </location>
</feature>
<dbReference type="RefSeq" id="WP_182957224.1">
    <property type="nucleotide sequence ID" value="NZ_JABEQM010000005.1"/>
</dbReference>
<feature type="transmembrane region" description="Helical" evidence="10">
    <location>
        <begin position="234"/>
        <end position="251"/>
    </location>
</feature>
<evidence type="ECO:0000256" key="3">
    <source>
        <dbReference type="ARBA" id="ARBA00022475"/>
    </source>
</evidence>
<evidence type="ECO:0000256" key="8">
    <source>
        <dbReference type="ARBA" id="ARBA00023136"/>
    </source>
</evidence>
<name>A0A7W4K766_9PROT</name>
<comment type="function">
    <text evidence="10">Na(+)/H(+) antiporter that extrudes sodium in exchange for external protons.</text>
</comment>
<feature type="transmembrane region" description="Helical" evidence="10">
    <location>
        <begin position="379"/>
        <end position="403"/>
    </location>
</feature>
<dbReference type="Gene3D" id="6.10.140.1330">
    <property type="match status" value="1"/>
</dbReference>
<keyword evidence="4 10" id="KW-0812">Transmembrane</keyword>
<keyword evidence="13" id="KW-1185">Reference proteome</keyword>
<feature type="transmembrane region" description="Helical" evidence="10">
    <location>
        <begin position="210"/>
        <end position="228"/>
    </location>
</feature>
<feature type="transmembrane region" description="Helical" evidence="10">
    <location>
        <begin position="308"/>
        <end position="330"/>
    </location>
</feature>
<proteinExistence type="inferred from homology"/>
<feature type="transmembrane region" description="Helical" evidence="10">
    <location>
        <begin position="263"/>
        <end position="288"/>
    </location>
</feature>
<evidence type="ECO:0000256" key="5">
    <source>
        <dbReference type="ARBA" id="ARBA00022989"/>
    </source>
</evidence>
<dbReference type="GO" id="GO:0005886">
    <property type="term" value="C:plasma membrane"/>
    <property type="evidence" value="ECO:0007669"/>
    <property type="project" value="UniProtKB-SubCell"/>
</dbReference>
<feature type="transmembrane region" description="Helical" evidence="10">
    <location>
        <begin position="86"/>
        <end position="107"/>
    </location>
</feature>
<keyword evidence="5 10" id="KW-1133">Transmembrane helix</keyword>
<dbReference type="GO" id="GO:0098719">
    <property type="term" value="P:sodium ion import across plasma membrane"/>
    <property type="evidence" value="ECO:0007669"/>
    <property type="project" value="TreeGrafter"/>
</dbReference>
<evidence type="ECO:0000256" key="4">
    <source>
        <dbReference type="ARBA" id="ARBA00022692"/>
    </source>
</evidence>
<protein>
    <submittedName>
        <fullName evidence="12">Na+/H+ antiporter</fullName>
    </submittedName>
</protein>
<sequence>MSDVGRFEFILVLVVAIVALALAAQLLRLPTSAALIVGGIALALIPGMPEVDLDPELVLVAFLPPLLLSGAYFTVWPAFRLNLGPILQLAVGTVLFTTLAVGAAAHWLVPSLPWAACFALGAIVAPPDAVAAKSVLERVHLPEKLAVMLEGESLLNDATSLVVYRFAVAAVLTGSFNLLHATVSFGVLAVGGVVLGGASGWIVLQILRRIHDSMLVISLTLLTPWIVYIMGERVGVSGVMATVTAGLLIGWHQHEIFGADVRLRATAVWSVLTFILESLIFILIGLSLRGALHPHQGAAGSLWHLAGPVAGVVVATIAARFAWMYGAALLEWMLAPAETRPTPTDAMGRATVLGWAGMRGVVSLAVALSLPAAMPGRDFILLATFAVILVTVLGQGATIGMVIRWTGVAGQAIPQADHLTEPQARARLAYAQRQTVERLAHAPDGTILHPRLLEQYRYRARVAARFSNEAETLRKDRDAHFAVLLETIEAGRAELLRLHRGGMIHDHVLRRLENELDLQQLAAEGARGNE</sequence>
<dbReference type="InterPro" id="IPR004705">
    <property type="entry name" value="Cation/H_exchanger_CPA1_bac"/>
</dbReference>
<feature type="domain" description="Cation/H+ exchanger transmembrane" evidence="11">
    <location>
        <begin position="14"/>
        <end position="405"/>
    </location>
</feature>
<keyword evidence="3" id="KW-1003">Cell membrane</keyword>
<dbReference type="GO" id="GO:0015386">
    <property type="term" value="F:potassium:proton antiporter activity"/>
    <property type="evidence" value="ECO:0007669"/>
    <property type="project" value="TreeGrafter"/>
</dbReference>
<keyword evidence="8 10" id="KW-0472">Membrane</keyword>
<evidence type="ECO:0000256" key="1">
    <source>
        <dbReference type="ARBA" id="ARBA00004651"/>
    </source>
</evidence>
<evidence type="ECO:0000313" key="12">
    <source>
        <dbReference type="EMBL" id="MBB2201527.1"/>
    </source>
</evidence>
<feature type="transmembrane region" description="Helical" evidence="10">
    <location>
        <begin position="153"/>
        <end position="172"/>
    </location>
</feature>
<organism evidence="12 13">
    <name type="scientific">Gluconacetobacter tumulisoli</name>
    <dbReference type="NCBI Taxonomy" id="1286189"/>
    <lineage>
        <taxon>Bacteria</taxon>
        <taxon>Pseudomonadati</taxon>
        <taxon>Pseudomonadota</taxon>
        <taxon>Alphaproteobacteria</taxon>
        <taxon>Acetobacterales</taxon>
        <taxon>Acetobacteraceae</taxon>
        <taxon>Gluconacetobacter</taxon>
    </lineage>
</organism>
<dbReference type="EMBL" id="JABEQM010000005">
    <property type="protein sequence ID" value="MBB2201527.1"/>
    <property type="molecule type" value="Genomic_DNA"/>
</dbReference>
<dbReference type="PANTHER" id="PTHR10110:SF86">
    <property type="entry name" value="SODIUM_HYDROGEN EXCHANGER 7"/>
    <property type="match status" value="1"/>
</dbReference>
<keyword evidence="6 10" id="KW-0915">Sodium</keyword>
<feature type="transmembrane region" description="Helical" evidence="10">
    <location>
        <begin position="6"/>
        <end position="26"/>
    </location>
</feature>
<feature type="transmembrane region" description="Helical" evidence="10">
    <location>
        <begin position="351"/>
        <end position="373"/>
    </location>
</feature>
<dbReference type="Pfam" id="PF00999">
    <property type="entry name" value="Na_H_Exchanger"/>
    <property type="match status" value="1"/>
</dbReference>
<dbReference type="InterPro" id="IPR018422">
    <property type="entry name" value="Cation/H_exchanger_CPA1"/>
</dbReference>
<evidence type="ECO:0000256" key="10">
    <source>
        <dbReference type="RuleBase" id="RU366002"/>
    </source>
</evidence>
<keyword evidence="7 10" id="KW-0406">Ion transport</keyword>